<dbReference type="NCBIfam" id="TIGR01484">
    <property type="entry name" value="HAD-SF-IIB"/>
    <property type="match status" value="1"/>
</dbReference>
<dbReference type="RefSeq" id="WP_007616548.1">
    <property type="nucleotide sequence ID" value="NZ_BAEO01000008.1"/>
</dbReference>
<evidence type="ECO:0000313" key="4">
    <source>
        <dbReference type="EMBL" id="GAC17601.1"/>
    </source>
</evidence>
<dbReference type="SFLD" id="SFLDS00003">
    <property type="entry name" value="Haloacid_Dehalogenase"/>
    <property type="match status" value="1"/>
</dbReference>
<dbReference type="GO" id="GO:0005829">
    <property type="term" value="C:cytosol"/>
    <property type="evidence" value="ECO:0007669"/>
    <property type="project" value="TreeGrafter"/>
</dbReference>
<dbReference type="EMBL" id="BAEO01000008">
    <property type="protein sequence ID" value="GAC17601.1"/>
    <property type="molecule type" value="Genomic_DNA"/>
</dbReference>
<dbReference type="InterPro" id="IPR036412">
    <property type="entry name" value="HAD-like_sf"/>
</dbReference>
<dbReference type="InterPro" id="IPR006381">
    <property type="entry name" value="HAD-SF-IIB-MPGP"/>
</dbReference>
<dbReference type="Proteomes" id="UP000006327">
    <property type="component" value="Unassembled WGS sequence"/>
</dbReference>
<accession>K6Y0Z4</accession>
<keyword evidence="3" id="KW-0460">Magnesium</keyword>
<protein>
    <submittedName>
        <fullName evidence="4">Mannosyl-3-phosphoglycerate phosphatase</fullName>
    </submittedName>
</protein>
<dbReference type="Gene3D" id="3.30.980.20">
    <property type="entry name" value="Putative mannosyl-3-phosphoglycerate phosphatase, domain 2"/>
    <property type="match status" value="1"/>
</dbReference>
<dbReference type="NCBIfam" id="NF001218">
    <property type="entry name" value="PRK00192.1-5"/>
    <property type="match status" value="1"/>
</dbReference>
<evidence type="ECO:0000256" key="2">
    <source>
        <dbReference type="ARBA" id="ARBA00022801"/>
    </source>
</evidence>
<proteinExistence type="predicted"/>
<dbReference type="GO" id="GO:0051479">
    <property type="term" value="P:mannosylglycerate biosynthetic process"/>
    <property type="evidence" value="ECO:0007669"/>
    <property type="project" value="InterPro"/>
</dbReference>
<gene>
    <name evidence="4" type="ORF">GARC_0620</name>
</gene>
<dbReference type="AlphaFoldDB" id="K6Y0Z4"/>
<dbReference type="InterPro" id="IPR006379">
    <property type="entry name" value="HAD-SF_hydro_IIB"/>
</dbReference>
<dbReference type="SUPFAM" id="SSF56784">
    <property type="entry name" value="HAD-like"/>
    <property type="match status" value="1"/>
</dbReference>
<evidence type="ECO:0000256" key="3">
    <source>
        <dbReference type="ARBA" id="ARBA00022842"/>
    </source>
</evidence>
<dbReference type="SFLD" id="SFLDG01142">
    <property type="entry name" value="C2.B.2:_Mannosyl-3-phosphoglyc"/>
    <property type="match status" value="1"/>
</dbReference>
<organism evidence="4 5">
    <name type="scientific">Paraglaciecola arctica BSs20135</name>
    <dbReference type="NCBI Taxonomy" id="493475"/>
    <lineage>
        <taxon>Bacteria</taxon>
        <taxon>Pseudomonadati</taxon>
        <taxon>Pseudomonadota</taxon>
        <taxon>Gammaproteobacteria</taxon>
        <taxon>Alteromonadales</taxon>
        <taxon>Alteromonadaceae</taxon>
        <taxon>Paraglaciecola</taxon>
    </lineage>
</organism>
<keyword evidence="2" id="KW-0378">Hydrolase</keyword>
<dbReference type="Pfam" id="PF08282">
    <property type="entry name" value="Hydrolase_3"/>
    <property type="match status" value="1"/>
</dbReference>
<comment type="caution">
    <text evidence="4">The sequence shown here is derived from an EMBL/GenBank/DDBJ whole genome shotgun (WGS) entry which is preliminary data.</text>
</comment>
<name>K6Y0Z4_9ALTE</name>
<dbReference type="Gene3D" id="3.40.50.1000">
    <property type="entry name" value="HAD superfamily/HAD-like"/>
    <property type="match status" value="1"/>
</dbReference>
<evidence type="ECO:0000256" key="1">
    <source>
        <dbReference type="ARBA" id="ARBA00022723"/>
    </source>
</evidence>
<dbReference type="InterPro" id="IPR023214">
    <property type="entry name" value="HAD_sf"/>
</dbReference>
<sequence>MLKDVLVFSDLDGTLLDHHTYSFASALPMLQKLHSANIPVIPNTSKTFAELTELRKQLALDGPFIIENGAAVYIPEFYFTTQPSDTTYQNGYWVKEFSKPREHWLSLIEKLKSRFVGQFDHFFNMSNQEIVAATGLSEKQAILAAARQYGEPILWLGNNTAKNEFVQAITELGATPLQGGRFLHLSGQCDKGQALIWLTQQFQIEKAIEKYTAIALGDGQNDVAMLEAADIAVRILSPVNAPPTLIKQKQVFTSQAFGPGGWTECLEQIIFNN</sequence>
<evidence type="ECO:0000313" key="5">
    <source>
        <dbReference type="Proteomes" id="UP000006327"/>
    </source>
</evidence>
<dbReference type="GO" id="GO:0050531">
    <property type="term" value="F:mannosyl-3-phosphoglycerate phosphatase activity"/>
    <property type="evidence" value="ECO:0007669"/>
    <property type="project" value="InterPro"/>
</dbReference>
<dbReference type="NCBIfam" id="TIGR01486">
    <property type="entry name" value="HAD-SF-IIB-MPGP"/>
    <property type="match status" value="1"/>
</dbReference>
<dbReference type="STRING" id="493475.GARC_0620"/>
<dbReference type="eggNOG" id="COG3769">
    <property type="taxonomic scope" value="Bacteria"/>
</dbReference>
<reference evidence="4 5" key="1">
    <citation type="journal article" date="2017" name="Antonie Van Leeuwenhoek">
        <title>Rhizobium rhizosphaerae sp. nov., a novel species isolated from rice rhizosphere.</title>
        <authorList>
            <person name="Zhao J.J."/>
            <person name="Zhang J."/>
            <person name="Zhang R.J."/>
            <person name="Zhang C.W."/>
            <person name="Yin H.Q."/>
            <person name="Zhang X.X."/>
        </authorList>
    </citation>
    <scope>NUCLEOTIDE SEQUENCE [LARGE SCALE GENOMIC DNA]</scope>
    <source>
        <strain evidence="4 5">BSs20135</strain>
    </source>
</reference>
<dbReference type="PANTHER" id="PTHR10000">
    <property type="entry name" value="PHOSPHOSERINE PHOSPHATASE"/>
    <property type="match status" value="1"/>
</dbReference>
<dbReference type="OrthoDB" id="193379at2"/>
<dbReference type="PANTHER" id="PTHR10000:SF8">
    <property type="entry name" value="HAD SUPERFAMILY HYDROLASE-LIKE, TYPE 3"/>
    <property type="match status" value="1"/>
</dbReference>
<dbReference type="SFLD" id="SFLDG01140">
    <property type="entry name" value="C2.B:_Phosphomannomutase_and_P"/>
    <property type="match status" value="1"/>
</dbReference>
<keyword evidence="5" id="KW-1185">Reference proteome</keyword>
<keyword evidence="1" id="KW-0479">Metal-binding</keyword>
<dbReference type="GO" id="GO:0000287">
    <property type="term" value="F:magnesium ion binding"/>
    <property type="evidence" value="ECO:0007669"/>
    <property type="project" value="TreeGrafter"/>
</dbReference>